<dbReference type="FunFam" id="4.10.280.10:FF:000072">
    <property type="entry name" value="enhancer of split mgamma protein-like"/>
    <property type="match status" value="1"/>
</dbReference>
<proteinExistence type="predicted"/>
<dbReference type="GO" id="GO:0046983">
    <property type="term" value="F:protein dimerization activity"/>
    <property type="evidence" value="ECO:0007669"/>
    <property type="project" value="InterPro"/>
</dbReference>
<name>A0AAW2HZB7_9NEOP</name>
<protein>
    <submittedName>
        <fullName evidence="9">Uncharacterized protein</fullName>
    </submittedName>
</protein>
<feature type="domain" description="BHLH" evidence="7">
    <location>
        <begin position="17"/>
        <end position="74"/>
    </location>
</feature>
<evidence type="ECO:0000256" key="4">
    <source>
        <dbReference type="ARBA" id="ARBA00023163"/>
    </source>
</evidence>
<evidence type="ECO:0000256" key="3">
    <source>
        <dbReference type="ARBA" id="ARBA00023125"/>
    </source>
</evidence>
<comment type="caution">
    <text evidence="9">The sequence shown here is derived from an EMBL/GenBank/DDBJ whole genome shotgun (WGS) entry which is preliminary data.</text>
</comment>
<dbReference type="CDD" id="cd19741">
    <property type="entry name" value="bHLH-O_ESMB_like"/>
    <property type="match status" value="1"/>
</dbReference>
<dbReference type="SUPFAM" id="SSF158457">
    <property type="entry name" value="Orange domain-like"/>
    <property type="match status" value="1"/>
</dbReference>
<keyword evidence="3" id="KW-0238">DNA-binding</keyword>
<dbReference type="EMBL" id="JARGDH010000002">
    <property type="protein sequence ID" value="KAL0275224.1"/>
    <property type="molecule type" value="Genomic_DNA"/>
</dbReference>
<evidence type="ECO:0000256" key="5">
    <source>
        <dbReference type="ARBA" id="ARBA00023242"/>
    </source>
</evidence>
<dbReference type="AlphaFoldDB" id="A0AAW2HZB7"/>
<dbReference type="InterPro" id="IPR050370">
    <property type="entry name" value="HES_HEY"/>
</dbReference>
<evidence type="ECO:0000313" key="9">
    <source>
        <dbReference type="EMBL" id="KAL0275224.1"/>
    </source>
</evidence>
<dbReference type="InterPro" id="IPR003650">
    <property type="entry name" value="Orange_dom"/>
</dbReference>
<dbReference type="Pfam" id="PF07527">
    <property type="entry name" value="Hairy_orange"/>
    <property type="match status" value="1"/>
</dbReference>
<dbReference type="Pfam" id="PF00010">
    <property type="entry name" value="HLH"/>
    <property type="match status" value="1"/>
</dbReference>
<evidence type="ECO:0000259" key="7">
    <source>
        <dbReference type="PROSITE" id="PS50888"/>
    </source>
</evidence>
<dbReference type="SMART" id="SM00511">
    <property type="entry name" value="ORANGE"/>
    <property type="match status" value="1"/>
</dbReference>
<dbReference type="GO" id="GO:0006355">
    <property type="term" value="P:regulation of DNA-templated transcription"/>
    <property type="evidence" value="ECO:0007669"/>
    <property type="project" value="InterPro"/>
</dbReference>
<comment type="subcellular location">
    <subcellularLocation>
        <location evidence="1">Nucleus</location>
    </subcellularLocation>
</comment>
<keyword evidence="2" id="KW-0805">Transcription regulation</keyword>
<feature type="compositionally biased region" description="Polar residues" evidence="6">
    <location>
        <begin position="191"/>
        <end position="202"/>
    </location>
</feature>
<dbReference type="InterPro" id="IPR011598">
    <property type="entry name" value="bHLH_dom"/>
</dbReference>
<organism evidence="9">
    <name type="scientific">Menopon gallinae</name>
    <name type="common">poultry shaft louse</name>
    <dbReference type="NCBI Taxonomy" id="328185"/>
    <lineage>
        <taxon>Eukaryota</taxon>
        <taxon>Metazoa</taxon>
        <taxon>Ecdysozoa</taxon>
        <taxon>Arthropoda</taxon>
        <taxon>Hexapoda</taxon>
        <taxon>Insecta</taxon>
        <taxon>Pterygota</taxon>
        <taxon>Neoptera</taxon>
        <taxon>Paraneoptera</taxon>
        <taxon>Psocodea</taxon>
        <taxon>Troctomorpha</taxon>
        <taxon>Phthiraptera</taxon>
        <taxon>Amblycera</taxon>
        <taxon>Menoponidae</taxon>
        <taxon>Menopon</taxon>
    </lineage>
</organism>
<dbReference type="SUPFAM" id="SSF47459">
    <property type="entry name" value="HLH, helix-loop-helix DNA-binding domain"/>
    <property type="match status" value="1"/>
</dbReference>
<dbReference type="Gene3D" id="4.10.280.10">
    <property type="entry name" value="Helix-loop-helix DNA-binding domain"/>
    <property type="match status" value="1"/>
</dbReference>
<feature type="region of interest" description="Disordered" evidence="6">
    <location>
        <begin position="141"/>
        <end position="165"/>
    </location>
</feature>
<evidence type="ECO:0000256" key="2">
    <source>
        <dbReference type="ARBA" id="ARBA00023015"/>
    </source>
</evidence>
<reference evidence="9" key="1">
    <citation type="journal article" date="2024" name="Gigascience">
        <title>Chromosome-level genome of the poultry shaft louse Menopon gallinae provides insight into the host-switching and adaptive evolution of parasitic lice.</title>
        <authorList>
            <person name="Xu Y."/>
            <person name="Ma L."/>
            <person name="Liu S."/>
            <person name="Liang Y."/>
            <person name="Liu Q."/>
            <person name="He Z."/>
            <person name="Tian L."/>
            <person name="Duan Y."/>
            <person name="Cai W."/>
            <person name="Li H."/>
            <person name="Song F."/>
        </authorList>
    </citation>
    <scope>NUCLEOTIDE SEQUENCE</scope>
    <source>
        <strain evidence="9">Cailab_2023a</strain>
    </source>
</reference>
<evidence type="ECO:0000259" key="8">
    <source>
        <dbReference type="PROSITE" id="PS51054"/>
    </source>
</evidence>
<dbReference type="GO" id="GO:0003677">
    <property type="term" value="F:DNA binding"/>
    <property type="evidence" value="ECO:0007669"/>
    <property type="project" value="UniProtKB-KW"/>
</dbReference>
<evidence type="ECO:0000256" key="1">
    <source>
        <dbReference type="ARBA" id="ARBA00004123"/>
    </source>
</evidence>
<dbReference type="PROSITE" id="PS50888">
    <property type="entry name" value="BHLH"/>
    <property type="match status" value="1"/>
</dbReference>
<dbReference type="Gene3D" id="6.10.250.980">
    <property type="match status" value="1"/>
</dbReference>
<evidence type="ECO:0000256" key="6">
    <source>
        <dbReference type="SAM" id="MobiDB-lite"/>
    </source>
</evidence>
<feature type="domain" description="Orange" evidence="8">
    <location>
        <begin position="87"/>
        <end position="120"/>
    </location>
</feature>
<feature type="compositionally biased region" description="Low complexity" evidence="6">
    <location>
        <begin position="145"/>
        <end position="155"/>
    </location>
</feature>
<sequence length="202" mass="22417">MIDTHDVHAPVSRTYTYKKVTKPLLERKRRARINKCLEELKDLMVGALLAEGENVSKLEKADILELTVRHLHRLRRSSNAGEEAFRFQAGFNQCAAEACNFLLNLPGVDADVGQRLVNHLQMVVGPLSIQVPNFRLTFSPPVSPASPSTSRSPSSEAILSTSPTFRDLDLPHTGLLMKAETGVKRKLSADSGDSQTGMWRPW</sequence>
<dbReference type="InterPro" id="IPR036638">
    <property type="entry name" value="HLH_DNA-bd_sf"/>
</dbReference>
<keyword evidence="4" id="KW-0804">Transcription</keyword>
<dbReference type="PANTHER" id="PTHR10985">
    <property type="entry name" value="BASIC HELIX-LOOP-HELIX TRANSCRIPTION FACTOR, HES-RELATED"/>
    <property type="match status" value="1"/>
</dbReference>
<dbReference type="GO" id="GO:0005634">
    <property type="term" value="C:nucleus"/>
    <property type="evidence" value="ECO:0007669"/>
    <property type="project" value="UniProtKB-SubCell"/>
</dbReference>
<dbReference type="PROSITE" id="PS51054">
    <property type="entry name" value="ORANGE"/>
    <property type="match status" value="1"/>
</dbReference>
<keyword evidence="5" id="KW-0539">Nucleus</keyword>
<gene>
    <name evidence="9" type="ORF">PYX00_003151</name>
</gene>
<feature type="region of interest" description="Disordered" evidence="6">
    <location>
        <begin position="183"/>
        <end position="202"/>
    </location>
</feature>
<dbReference type="SMART" id="SM00353">
    <property type="entry name" value="HLH"/>
    <property type="match status" value="1"/>
</dbReference>
<accession>A0AAW2HZB7</accession>